<dbReference type="AlphaFoldDB" id="A0A7X9FT42"/>
<dbReference type="GO" id="GO:0055091">
    <property type="term" value="P:phospholipid homeostasis"/>
    <property type="evidence" value="ECO:0007669"/>
    <property type="project" value="TreeGrafter"/>
</dbReference>
<feature type="non-terminal residue" evidence="7">
    <location>
        <position position="1"/>
    </location>
</feature>
<dbReference type="InterPro" id="IPR024320">
    <property type="entry name" value="LPG_synthase_C"/>
</dbReference>
<feature type="domain" description="Phosphatidylglycerol lysyltransferase C-terminal" evidence="6">
    <location>
        <begin position="22"/>
        <end position="309"/>
    </location>
</feature>
<keyword evidence="3" id="KW-0812">Transmembrane</keyword>
<accession>A0A7X9FT42</accession>
<evidence type="ECO:0000313" key="8">
    <source>
        <dbReference type="Proteomes" id="UP000524246"/>
    </source>
</evidence>
<name>A0A7X9FT42_9DELT</name>
<protein>
    <submittedName>
        <fullName evidence="7">Bifunctional lysylphosphatidylglycerol flippase/synthetase MprF</fullName>
    </submittedName>
</protein>
<reference evidence="7 8" key="1">
    <citation type="journal article" date="2020" name="Biotechnol. Biofuels">
        <title>New insights from the biogas microbiome by comprehensive genome-resolved metagenomics of nearly 1600 species originating from multiple anaerobic digesters.</title>
        <authorList>
            <person name="Campanaro S."/>
            <person name="Treu L."/>
            <person name="Rodriguez-R L.M."/>
            <person name="Kovalovszki A."/>
            <person name="Ziels R.M."/>
            <person name="Maus I."/>
            <person name="Zhu X."/>
            <person name="Kougias P.G."/>
            <person name="Basile A."/>
            <person name="Luo G."/>
            <person name="Schluter A."/>
            <person name="Konstantinidis K.T."/>
            <person name="Angelidaki I."/>
        </authorList>
    </citation>
    <scope>NUCLEOTIDE SEQUENCE [LARGE SCALE GENOMIC DNA]</scope>
    <source>
        <strain evidence="7">AS27yjCOA_65</strain>
    </source>
</reference>
<dbReference type="Pfam" id="PF09924">
    <property type="entry name" value="LPG_synthase_C"/>
    <property type="match status" value="1"/>
</dbReference>
<keyword evidence="5" id="KW-0472">Membrane</keyword>
<gene>
    <name evidence="7" type="ORF">GYA55_09580</name>
</gene>
<dbReference type="EMBL" id="JAAZON010000431">
    <property type="protein sequence ID" value="NMC63401.1"/>
    <property type="molecule type" value="Genomic_DNA"/>
</dbReference>
<dbReference type="InterPro" id="IPR016181">
    <property type="entry name" value="Acyl_CoA_acyltransferase"/>
</dbReference>
<evidence type="ECO:0000256" key="3">
    <source>
        <dbReference type="ARBA" id="ARBA00022692"/>
    </source>
</evidence>
<keyword evidence="2" id="KW-1003">Cell membrane</keyword>
<evidence type="ECO:0000256" key="4">
    <source>
        <dbReference type="ARBA" id="ARBA00022989"/>
    </source>
</evidence>
<evidence type="ECO:0000256" key="2">
    <source>
        <dbReference type="ARBA" id="ARBA00022475"/>
    </source>
</evidence>
<dbReference type="PANTHER" id="PTHR34697">
    <property type="entry name" value="PHOSPHATIDYLGLYCEROL LYSYLTRANSFERASE"/>
    <property type="match status" value="1"/>
</dbReference>
<dbReference type="InterPro" id="IPR051211">
    <property type="entry name" value="PG_lysyltransferase"/>
</dbReference>
<organism evidence="7 8">
    <name type="scientific">SAR324 cluster bacterium</name>
    <dbReference type="NCBI Taxonomy" id="2024889"/>
    <lineage>
        <taxon>Bacteria</taxon>
        <taxon>Deltaproteobacteria</taxon>
        <taxon>SAR324 cluster</taxon>
    </lineage>
</organism>
<proteinExistence type="predicted"/>
<dbReference type="Proteomes" id="UP000524246">
    <property type="component" value="Unassembled WGS sequence"/>
</dbReference>
<dbReference type="PANTHER" id="PTHR34697:SF2">
    <property type="entry name" value="PHOSPHATIDYLGLYCEROL LYSYLTRANSFERASE"/>
    <property type="match status" value="1"/>
</dbReference>
<evidence type="ECO:0000313" key="7">
    <source>
        <dbReference type="EMBL" id="NMC63401.1"/>
    </source>
</evidence>
<comment type="caution">
    <text evidence="7">The sequence shown here is derived from an EMBL/GenBank/DDBJ whole genome shotgun (WGS) entry which is preliminary data.</text>
</comment>
<dbReference type="SUPFAM" id="SSF55729">
    <property type="entry name" value="Acyl-CoA N-acyltransferases (Nat)"/>
    <property type="match status" value="1"/>
</dbReference>
<dbReference type="GO" id="GO:0005886">
    <property type="term" value="C:plasma membrane"/>
    <property type="evidence" value="ECO:0007669"/>
    <property type="project" value="UniProtKB-SubCell"/>
</dbReference>
<sequence length="338" mass="38616">AKPVIAAPSESDFYLVSQCLQASDRTAANLAFLGDKYFLFNEERTGFVMFRDMQRSWIALGDPVGVTDVRRELVWAYRQFCDSHDGLCVFYQVSKNDLPNYIEVGLHLYKLGEEAVIWLDKFSLKGVEFKSLRSAARKLEKEGFNFEVVPILSVPEILPELQVISDQWKETKASKEKGFSVGFFSCDYIKRFPVAIVTKEGKIHAFANVWLGGTKKEISVDLMRYGKDSPNGVMDYLFIQLMLWGKERRYERFNLGMAPLSGLENRPLAPLWNRTGALIYSYGESFYNFDGLYKYKDKFSPTWEPKYLACNARLMLPKVLADIASLIRRGPNGLISSS</sequence>
<evidence type="ECO:0000259" key="6">
    <source>
        <dbReference type="Pfam" id="PF09924"/>
    </source>
</evidence>
<dbReference type="GO" id="GO:0047637">
    <property type="term" value="F:phosphatidylglycerol alanyltransferase activity"/>
    <property type="evidence" value="ECO:0007669"/>
    <property type="project" value="TreeGrafter"/>
</dbReference>
<evidence type="ECO:0000256" key="1">
    <source>
        <dbReference type="ARBA" id="ARBA00004651"/>
    </source>
</evidence>
<keyword evidence="4" id="KW-1133">Transmembrane helix</keyword>
<comment type="subcellular location">
    <subcellularLocation>
        <location evidence="1">Cell membrane</location>
        <topology evidence="1">Multi-pass membrane protein</topology>
    </subcellularLocation>
</comment>
<evidence type="ECO:0000256" key="5">
    <source>
        <dbReference type="ARBA" id="ARBA00023136"/>
    </source>
</evidence>